<feature type="non-terminal residue" evidence="1">
    <location>
        <position position="1"/>
    </location>
</feature>
<protein>
    <submittedName>
        <fullName evidence="1">Uncharacterized protein</fullName>
    </submittedName>
</protein>
<gene>
    <name evidence="1" type="ORF">MNBD_ACTINO01-216</name>
</gene>
<reference evidence="1" key="1">
    <citation type="submission" date="2018-06" db="EMBL/GenBank/DDBJ databases">
        <authorList>
            <person name="Zhirakovskaya E."/>
        </authorList>
    </citation>
    <scope>NUCLEOTIDE SEQUENCE</scope>
</reference>
<dbReference type="EMBL" id="UOEI01000467">
    <property type="protein sequence ID" value="VAW06354.1"/>
    <property type="molecule type" value="Genomic_DNA"/>
</dbReference>
<proteinExistence type="predicted"/>
<name>A0A3B0TC00_9ZZZZ</name>
<accession>A0A3B0TC00</accession>
<organism evidence="1">
    <name type="scientific">hydrothermal vent metagenome</name>
    <dbReference type="NCBI Taxonomy" id="652676"/>
    <lineage>
        <taxon>unclassified sequences</taxon>
        <taxon>metagenomes</taxon>
        <taxon>ecological metagenomes</taxon>
    </lineage>
</organism>
<dbReference type="AlphaFoldDB" id="A0A3B0TC00"/>
<sequence>DVDGTGWAIDDQDAGPGLAVAPDIDEFLGTWTAPGVFFAITDDYPNEDEGWLLDTFRYPESCTLQVADTWNGTLSGPYEVWENCDGEENVRILLEVYPSSRDYIAILEIQVGSDADTAAVEQILASFKVAPHR</sequence>
<evidence type="ECO:0000313" key="1">
    <source>
        <dbReference type="EMBL" id="VAW06354.1"/>
    </source>
</evidence>